<dbReference type="PANTHER" id="PTHR36919:SF2">
    <property type="entry name" value="BLL6627 PROTEIN"/>
    <property type="match status" value="1"/>
</dbReference>
<evidence type="ECO:0000259" key="2">
    <source>
        <dbReference type="Pfam" id="PF09917"/>
    </source>
</evidence>
<dbReference type="OrthoDB" id="9811671at2"/>
<dbReference type="Gene3D" id="2.40.128.520">
    <property type="match status" value="1"/>
</dbReference>
<feature type="signal peptide" evidence="1">
    <location>
        <begin position="1"/>
        <end position="20"/>
    </location>
</feature>
<sequence length="129" mass="13876">MRKLVMISAALSLMGGMAMAEPLLGTWQTAKDDNGNSGLIEVKPCGNALCGELVKSFDANGQETASDNIGRNIISETVPVGDGQYEGKVYAPDRDKTYNSKLELQGDRLKVSGCVMFICRDGGTWKKVQ</sequence>
<dbReference type="AlphaFoldDB" id="A0A0L6CQ21"/>
<keyword evidence="1" id="KW-0732">Signal</keyword>
<evidence type="ECO:0000313" key="4">
    <source>
        <dbReference type="Proteomes" id="UP000037046"/>
    </source>
</evidence>
<dbReference type="EMBL" id="LGVV01000094">
    <property type="protein sequence ID" value="KNX39847.1"/>
    <property type="molecule type" value="Genomic_DNA"/>
</dbReference>
<dbReference type="STRING" id="74031.SAMN04488077_107106"/>
<gene>
    <name evidence="3" type="ORF">ROTO_36080</name>
</gene>
<protein>
    <recommendedName>
        <fullName evidence="2">DUF2147 domain-containing protein</fullName>
    </recommendedName>
</protein>
<reference evidence="4" key="1">
    <citation type="submission" date="2015-07" db="EMBL/GenBank/DDBJ databases">
        <title>Draft Genome Sequence of Roseovarius tolerans EL-164, a producer of N-Acylated Alanine Methyl Esters (NAMEs).</title>
        <authorList>
            <person name="Voget S."/>
            <person name="Bruns H."/>
            <person name="Wagner-Doebler I."/>
            <person name="Schulz S."/>
            <person name="Daniel R."/>
        </authorList>
    </citation>
    <scope>NUCLEOTIDE SEQUENCE [LARGE SCALE GENOMIC DNA]</scope>
    <source>
        <strain evidence="4">EL-164</strain>
    </source>
</reference>
<accession>A0A0L6CQ21</accession>
<keyword evidence="4" id="KW-1185">Reference proteome</keyword>
<dbReference type="Pfam" id="PF09917">
    <property type="entry name" value="DUF2147"/>
    <property type="match status" value="1"/>
</dbReference>
<dbReference type="InterPro" id="IPR019223">
    <property type="entry name" value="DUF2147"/>
</dbReference>
<dbReference type="PATRIC" id="fig|74031.6.peg.3707"/>
<evidence type="ECO:0000256" key="1">
    <source>
        <dbReference type="SAM" id="SignalP"/>
    </source>
</evidence>
<feature type="domain" description="DUF2147" evidence="2">
    <location>
        <begin position="25"/>
        <end position="126"/>
    </location>
</feature>
<dbReference type="PANTHER" id="PTHR36919">
    <property type="entry name" value="BLR1215 PROTEIN"/>
    <property type="match status" value="1"/>
</dbReference>
<comment type="caution">
    <text evidence="3">The sequence shown here is derived from an EMBL/GenBank/DDBJ whole genome shotgun (WGS) entry which is preliminary data.</text>
</comment>
<organism evidence="3 4">
    <name type="scientific">Roseovarius tolerans</name>
    <dbReference type="NCBI Taxonomy" id="74031"/>
    <lineage>
        <taxon>Bacteria</taxon>
        <taxon>Pseudomonadati</taxon>
        <taxon>Pseudomonadota</taxon>
        <taxon>Alphaproteobacteria</taxon>
        <taxon>Rhodobacterales</taxon>
        <taxon>Roseobacteraceae</taxon>
        <taxon>Roseovarius</taxon>
    </lineage>
</organism>
<feature type="chain" id="PRO_5005563018" description="DUF2147 domain-containing protein" evidence="1">
    <location>
        <begin position="21"/>
        <end position="129"/>
    </location>
</feature>
<dbReference type="Proteomes" id="UP000037046">
    <property type="component" value="Unassembled WGS sequence"/>
</dbReference>
<dbReference type="RefSeq" id="WP_050664418.1">
    <property type="nucleotide sequence ID" value="NZ_CP118494.1"/>
</dbReference>
<proteinExistence type="predicted"/>
<evidence type="ECO:0000313" key="3">
    <source>
        <dbReference type="EMBL" id="KNX39847.1"/>
    </source>
</evidence>
<name>A0A0L6CQ21_9RHOB</name>